<evidence type="ECO:0000313" key="7">
    <source>
        <dbReference type="Proteomes" id="UP000076830"/>
    </source>
</evidence>
<evidence type="ECO:0000256" key="2">
    <source>
        <dbReference type="ARBA" id="ARBA00022748"/>
    </source>
</evidence>
<dbReference type="STRING" id="1300342.I596_3701"/>
<dbReference type="PROSITE" id="PS51352">
    <property type="entry name" value="THIOREDOXIN_2"/>
    <property type="match status" value="1"/>
</dbReference>
<gene>
    <name evidence="6" type="ORF">I596_3701</name>
</gene>
<dbReference type="GO" id="GO:0015036">
    <property type="term" value="F:disulfide oxidoreductase activity"/>
    <property type="evidence" value="ECO:0007669"/>
    <property type="project" value="UniProtKB-ARBA"/>
</dbReference>
<reference evidence="6 7" key="1">
    <citation type="submission" date="2016-04" db="EMBL/GenBank/DDBJ databases">
        <title>Complete genome sequence of Dokdonella koreensis DS-123T.</title>
        <authorList>
            <person name="Kim J.F."/>
            <person name="Lee H."/>
            <person name="Kwak M.-J."/>
        </authorList>
    </citation>
    <scope>NUCLEOTIDE SEQUENCE [LARGE SCALE GENOMIC DNA]</scope>
    <source>
        <strain evidence="6 7">DS-123</strain>
    </source>
</reference>
<dbReference type="KEGG" id="dko:I596_3701"/>
<dbReference type="InterPro" id="IPR013740">
    <property type="entry name" value="Redoxin"/>
</dbReference>
<dbReference type="CDD" id="cd02966">
    <property type="entry name" value="TlpA_like_family"/>
    <property type="match status" value="1"/>
</dbReference>
<dbReference type="InterPro" id="IPR050553">
    <property type="entry name" value="Thioredoxin_ResA/DsbE_sf"/>
</dbReference>
<dbReference type="Gene3D" id="3.40.30.10">
    <property type="entry name" value="Glutaredoxin"/>
    <property type="match status" value="1"/>
</dbReference>
<evidence type="ECO:0000259" key="5">
    <source>
        <dbReference type="PROSITE" id="PS51352"/>
    </source>
</evidence>
<keyword evidence="7" id="KW-1185">Reference proteome</keyword>
<evidence type="ECO:0000256" key="1">
    <source>
        <dbReference type="ARBA" id="ARBA00004196"/>
    </source>
</evidence>
<feature type="domain" description="Thioredoxin" evidence="5">
    <location>
        <begin position="45"/>
        <end position="187"/>
    </location>
</feature>
<dbReference type="PANTHER" id="PTHR42852">
    <property type="entry name" value="THIOL:DISULFIDE INTERCHANGE PROTEIN DSBE"/>
    <property type="match status" value="1"/>
</dbReference>
<dbReference type="GO" id="GO:0030313">
    <property type="term" value="C:cell envelope"/>
    <property type="evidence" value="ECO:0007669"/>
    <property type="project" value="UniProtKB-SubCell"/>
</dbReference>
<dbReference type="PROSITE" id="PS00194">
    <property type="entry name" value="THIOREDOXIN_1"/>
    <property type="match status" value="1"/>
</dbReference>
<dbReference type="GO" id="GO:0017004">
    <property type="term" value="P:cytochrome complex assembly"/>
    <property type="evidence" value="ECO:0007669"/>
    <property type="project" value="UniProtKB-KW"/>
</dbReference>
<dbReference type="OrthoDB" id="9796554at2"/>
<dbReference type="GO" id="GO:0016853">
    <property type="term" value="F:isomerase activity"/>
    <property type="evidence" value="ECO:0007669"/>
    <property type="project" value="UniProtKB-KW"/>
</dbReference>
<proteinExistence type="predicted"/>
<dbReference type="AlphaFoldDB" id="A0A160DYI5"/>
<protein>
    <submittedName>
        <fullName evidence="6">Thiol-disulfide isomerase-like thioredoxin</fullName>
    </submittedName>
</protein>
<dbReference type="InterPro" id="IPR036249">
    <property type="entry name" value="Thioredoxin-like_sf"/>
</dbReference>
<evidence type="ECO:0000256" key="3">
    <source>
        <dbReference type="ARBA" id="ARBA00023157"/>
    </source>
</evidence>
<evidence type="ECO:0000256" key="4">
    <source>
        <dbReference type="ARBA" id="ARBA00023284"/>
    </source>
</evidence>
<dbReference type="InterPro" id="IPR013766">
    <property type="entry name" value="Thioredoxin_domain"/>
</dbReference>
<dbReference type="Proteomes" id="UP000076830">
    <property type="component" value="Chromosome"/>
</dbReference>
<keyword evidence="3" id="KW-1015">Disulfide bond</keyword>
<dbReference type="InterPro" id="IPR017937">
    <property type="entry name" value="Thioredoxin_CS"/>
</dbReference>
<sequence>MAVLDRNHVLIVALALASAGAGLALSVWLRPAAPAAPAAAGVEALAVGDRRLDATLPDRDGHRRQLSDWDGKLVVLNFWASWCGPCREEMPMLDAARSRHAAAGVEIIGVAAEEAEPALAFLREHPVAYPILIDAPGTGPDLSLRFGNTRSVLPFNVLIGRDGRVLAQRMGNMNEVAFEAWLAPHLAP</sequence>
<organism evidence="6 7">
    <name type="scientific">Dokdonella koreensis DS-123</name>
    <dbReference type="NCBI Taxonomy" id="1300342"/>
    <lineage>
        <taxon>Bacteria</taxon>
        <taxon>Pseudomonadati</taxon>
        <taxon>Pseudomonadota</taxon>
        <taxon>Gammaproteobacteria</taxon>
        <taxon>Lysobacterales</taxon>
        <taxon>Rhodanobacteraceae</taxon>
        <taxon>Dokdonella</taxon>
    </lineage>
</organism>
<dbReference type="SUPFAM" id="SSF52833">
    <property type="entry name" value="Thioredoxin-like"/>
    <property type="match status" value="1"/>
</dbReference>
<dbReference type="PANTHER" id="PTHR42852:SF6">
    <property type="entry name" value="THIOL:DISULFIDE INTERCHANGE PROTEIN DSBE"/>
    <property type="match status" value="1"/>
</dbReference>
<dbReference type="RefSeq" id="WP_067650831.1">
    <property type="nucleotide sequence ID" value="NZ_CP015249.1"/>
</dbReference>
<name>A0A160DYI5_9GAMM</name>
<comment type="subcellular location">
    <subcellularLocation>
        <location evidence="1">Cell envelope</location>
    </subcellularLocation>
</comment>
<dbReference type="Pfam" id="PF08534">
    <property type="entry name" value="Redoxin"/>
    <property type="match status" value="1"/>
</dbReference>
<evidence type="ECO:0000313" key="6">
    <source>
        <dbReference type="EMBL" id="ANB19684.1"/>
    </source>
</evidence>
<dbReference type="EMBL" id="CP015249">
    <property type="protein sequence ID" value="ANB19684.1"/>
    <property type="molecule type" value="Genomic_DNA"/>
</dbReference>
<accession>A0A160DYI5</accession>
<keyword evidence="4" id="KW-0676">Redox-active center</keyword>
<keyword evidence="6" id="KW-0413">Isomerase</keyword>
<keyword evidence="2" id="KW-0201">Cytochrome c-type biogenesis</keyword>